<dbReference type="GO" id="GO:0016020">
    <property type="term" value="C:membrane"/>
    <property type="evidence" value="ECO:0007669"/>
    <property type="project" value="UniProtKB-SubCell"/>
</dbReference>
<dbReference type="GO" id="GO:0022857">
    <property type="term" value="F:transmembrane transporter activity"/>
    <property type="evidence" value="ECO:0007669"/>
    <property type="project" value="InterPro"/>
</dbReference>
<evidence type="ECO:0000256" key="7">
    <source>
        <dbReference type="ARBA" id="ARBA00022989"/>
    </source>
</evidence>
<dbReference type="GO" id="GO:0008168">
    <property type="term" value="F:methyltransferase activity"/>
    <property type="evidence" value="ECO:0007669"/>
    <property type="project" value="UniProtKB-KW"/>
</dbReference>
<keyword evidence="7 10" id="KW-1133">Transmembrane helix</keyword>
<organism evidence="12 13">
    <name type="scientific">Arachis hypogaea</name>
    <name type="common">Peanut</name>
    <dbReference type="NCBI Taxonomy" id="3818"/>
    <lineage>
        <taxon>Eukaryota</taxon>
        <taxon>Viridiplantae</taxon>
        <taxon>Streptophyta</taxon>
        <taxon>Embryophyta</taxon>
        <taxon>Tracheophyta</taxon>
        <taxon>Spermatophyta</taxon>
        <taxon>Magnoliopsida</taxon>
        <taxon>eudicotyledons</taxon>
        <taxon>Gunneridae</taxon>
        <taxon>Pentapetalae</taxon>
        <taxon>rosids</taxon>
        <taxon>fabids</taxon>
        <taxon>Fabales</taxon>
        <taxon>Fabaceae</taxon>
        <taxon>Papilionoideae</taxon>
        <taxon>50 kb inversion clade</taxon>
        <taxon>dalbergioids sensu lato</taxon>
        <taxon>Dalbergieae</taxon>
        <taxon>Pterocarpus clade</taxon>
        <taxon>Arachis</taxon>
    </lineage>
</organism>
<feature type="transmembrane region" description="Helical" evidence="10">
    <location>
        <begin position="175"/>
        <end position="193"/>
    </location>
</feature>
<dbReference type="InterPro" id="IPR036259">
    <property type="entry name" value="MFS_trans_sf"/>
</dbReference>
<feature type="transmembrane region" description="Helical" evidence="10">
    <location>
        <begin position="140"/>
        <end position="163"/>
    </location>
</feature>
<dbReference type="PANTHER" id="PTHR48023">
    <property type="entry name" value="D-XYLOSE-PROTON SYMPORTER-LIKE 2"/>
    <property type="match status" value="1"/>
</dbReference>
<dbReference type="SUPFAM" id="SSF103473">
    <property type="entry name" value="MFS general substrate transporter"/>
    <property type="match status" value="1"/>
</dbReference>
<evidence type="ECO:0000256" key="3">
    <source>
        <dbReference type="ARBA" id="ARBA00022448"/>
    </source>
</evidence>
<keyword evidence="11" id="KW-0732">Signal</keyword>
<gene>
    <name evidence="12" type="ORF">DS421_19g649250</name>
</gene>
<dbReference type="InterPro" id="IPR005828">
    <property type="entry name" value="MFS_sugar_transport-like"/>
</dbReference>
<dbReference type="Proteomes" id="UP000464620">
    <property type="component" value="Chromosome B09"/>
</dbReference>
<comment type="similarity">
    <text evidence="2">Belongs to the major facilitator superfamily. Sugar transporter (TC 2.A.1.1) family.</text>
</comment>
<keyword evidence="8 10" id="KW-0472">Membrane</keyword>
<evidence type="ECO:0000256" key="4">
    <source>
        <dbReference type="ARBA" id="ARBA00022603"/>
    </source>
</evidence>
<evidence type="ECO:0000256" key="6">
    <source>
        <dbReference type="ARBA" id="ARBA00022692"/>
    </source>
</evidence>
<evidence type="ECO:0000256" key="2">
    <source>
        <dbReference type="ARBA" id="ARBA00010992"/>
    </source>
</evidence>
<feature type="transmembrane region" description="Helical" evidence="10">
    <location>
        <begin position="199"/>
        <end position="220"/>
    </location>
</feature>
<feature type="signal peptide" evidence="11">
    <location>
        <begin position="1"/>
        <end position="23"/>
    </location>
</feature>
<feature type="chain" id="PRO_5025381304" evidence="11">
    <location>
        <begin position="24"/>
        <end position="392"/>
    </location>
</feature>
<dbReference type="InterPro" id="IPR050820">
    <property type="entry name" value="MFS_Sugar_Transporter"/>
</dbReference>
<comment type="subcellular location">
    <subcellularLocation>
        <location evidence="1">Membrane</location>
    </subcellularLocation>
</comment>
<dbReference type="Gene3D" id="3.40.1160.10">
    <property type="entry name" value="Acetylglutamate kinase-like"/>
    <property type="match status" value="1"/>
</dbReference>
<name>A0A6B9V7V9_ARAHY</name>
<keyword evidence="4" id="KW-0489">Methyltransferase</keyword>
<reference evidence="12 13" key="1">
    <citation type="submission" date="2020-01" db="EMBL/GenBank/DDBJ databases">
        <title>Genome sequence of Arachis hypogaea, cultivar Shitouqi.</title>
        <authorList>
            <person name="Zhuang W."/>
            <person name="Chen H."/>
            <person name="Varshney R."/>
            <person name="Wang D."/>
            <person name="Ming R."/>
        </authorList>
    </citation>
    <scope>NUCLEOTIDE SEQUENCE [LARGE SCALE GENOMIC DNA]</scope>
    <source>
        <tissue evidence="12">Young leaf</tissue>
    </source>
</reference>
<evidence type="ECO:0000256" key="9">
    <source>
        <dbReference type="ARBA" id="ARBA00023180"/>
    </source>
</evidence>
<keyword evidence="6 10" id="KW-0812">Transmembrane</keyword>
<dbReference type="Pfam" id="PF00083">
    <property type="entry name" value="Sugar_tr"/>
    <property type="match status" value="1"/>
</dbReference>
<protein>
    <submittedName>
        <fullName evidence="12">D-xylose-proton symporter-like</fullName>
    </submittedName>
</protein>
<dbReference type="Pfam" id="PF03141">
    <property type="entry name" value="Methyltransf_29"/>
    <property type="match status" value="1"/>
</dbReference>
<evidence type="ECO:0000256" key="1">
    <source>
        <dbReference type="ARBA" id="ARBA00004370"/>
    </source>
</evidence>
<dbReference type="GO" id="GO:0032259">
    <property type="term" value="P:methylation"/>
    <property type="evidence" value="ECO:0007669"/>
    <property type="project" value="UniProtKB-KW"/>
</dbReference>
<dbReference type="GO" id="GO:1904659">
    <property type="term" value="P:D-glucose transmembrane transport"/>
    <property type="evidence" value="ECO:0007669"/>
    <property type="project" value="TreeGrafter"/>
</dbReference>
<accession>A0A6B9V7V9</accession>
<dbReference type="EMBL" id="CP031001">
    <property type="protein sequence ID" value="QHN77044.1"/>
    <property type="molecule type" value="Genomic_DNA"/>
</dbReference>
<keyword evidence="3" id="KW-0813">Transport</keyword>
<evidence type="ECO:0000256" key="5">
    <source>
        <dbReference type="ARBA" id="ARBA00022679"/>
    </source>
</evidence>
<dbReference type="InterPro" id="IPR004159">
    <property type="entry name" value="Put_SAM_MeTrfase"/>
</dbReference>
<dbReference type="Gene3D" id="1.20.1250.20">
    <property type="entry name" value="MFS general substrate transporter like domains"/>
    <property type="match status" value="1"/>
</dbReference>
<evidence type="ECO:0000256" key="11">
    <source>
        <dbReference type="SAM" id="SignalP"/>
    </source>
</evidence>
<dbReference type="AlphaFoldDB" id="A0A6B9V7V9"/>
<evidence type="ECO:0000256" key="8">
    <source>
        <dbReference type="ARBA" id="ARBA00023136"/>
    </source>
</evidence>
<proteinExistence type="inferred from homology"/>
<dbReference type="PANTHER" id="PTHR48023:SF4">
    <property type="entry name" value="D-XYLOSE-PROTON SYMPORTER-LIKE 2"/>
    <property type="match status" value="1"/>
</dbReference>
<keyword evidence="5" id="KW-0808">Transferase</keyword>
<sequence>MARLDSAFLSSLSHALIVVVVSAISDEHTKLIKACHIFRSFPLISFLSDRSLYMSTKNNSSFSDLEKPQGEFDGKACAAIEQLDVTSSQLLVNGFFRDACFKKQLSDTVHSLLDLRVIPIFNENDAVSTRKAPYETSGSLYGALIGSVLAFNVADFLALVTALAPNLPILVIGRFVYGIGIGLAGYGIGSLLVDTVAGWRYMYGVSSPLAVIMGIGMCWLPASPRWLILCAIQGKGDGENLKSTAIHCLSRLRGQAVEDSAHRKMLESPYHWCKIGLVSTGGDMQYHKMLLQCHLRQGILMKHKYSLLLKEVLLGPPINWKASYRNWQRPKEELEEDQRKIEEVAKFLCWEKKSEEAEISIWQKTMDTESCRSRQEESSVNFYETTNVNDVW</sequence>
<keyword evidence="9" id="KW-0325">Glycoprotein</keyword>
<dbReference type="InterPro" id="IPR036393">
    <property type="entry name" value="AceGlu_kinase-like_sf"/>
</dbReference>
<evidence type="ECO:0000313" key="12">
    <source>
        <dbReference type="EMBL" id="QHN77044.1"/>
    </source>
</evidence>
<evidence type="ECO:0000313" key="13">
    <source>
        <dbReference type="Proteomes" id="UP000464620"/>
    </source>
</evidence>
<evidence type="ECO:0000256" key="10">
    <source>
        <dbReference type="SAM" id="Phobius"/>
    </source>
</evidence>